<feature type="transmembrane region" description="Helical" evidence="9">
    <location>
        <begin position="9"/>
        <end position="28"/>
    </location>
</feature>
<dbReference type="EMBL" id="CP048747">
    <property type="protein sequence ID" value="QIQ42155.1"/>
    <property type="molecule type" value="Genomic_DNA"/>
</dbReference>
<name>A0A6G9JTR3_9GAMM</name>
<dbReference type="GO" id="GO:0044877">
    <property type="term" value="F:protein-containing complex binding"/>
    <property type="evidence" value="ECO:0007669"/>
    <property type="project" value="InterPro"/>
</dbReference>
<evidence type="ECO:0000256" key="6">
    <source>
        <dbReference type="ARBA" id="ARBA00023186"/>
    </source>
</evidence>
<proteinExistence type="inferred from homology"/>
<gene>
    <name evidence="11" type="ORF">G4A98_03040</name>
</gene>
<keyword evidence="2" id="KW-1003">Cell membrane</keyword>
<keyword evidence="6" id="KW-0143">Chaperone</keyword>
<evidence type="ECO:0000256" key="4">
    <source>
        <dbReference type="ARBA" id="ARBA00022989"/>
    </source>
</evidence>
<evidence type="ECO:0000256" key="9">
    <source>
        <dbReference type="SAM" id="Phobius"/>
    </source>
</evidence>
<evidence type="ECO:0000256" key="1">
    <source>
        <dbReference type="ARBA" id="ARBA00004401"/>
    </source>
</evidence>
<protein>
    <recommendedName>
        <fullName evidence="8">Ancillary SecYEG translocon subunit</fullName>
    </recommendedName>
</protein>
<evidence type="ECO:0000313" key="11">
    <source>
        <dbReference type="EMBL" id="QIQ42155.1"/>
    </source>
</evidence>
<evidence type="ECO:0000256" key="7">
    <source>
        <dbReference type="ARBA" id="ARBA00024197"/>
    </source>
</evidence>
<evidence type="ECO:0000259" key="10">
    <source>
        <dbReference type="Pfam" id="PF09976"/>
    </source>
</evidence>
<accession>A0A6G9JTR3</accession>
<dbReference type="AlphaFoldDB" id="A0A6G9JTR3"/>
<dbReference type="Pfam" id="PF09976">
    <property type="entry name" value="TPR_21"/>
    <property type="match status" value="1"/>
</dbReference>
<dbReference type="Gene3D" id="1.25.40.10">
    <property type="entry name" value="Tetratricopeptide repeat domain"/>
    <property type="match status" value="1"/>
</dbReference>
<dbReference type="GO" id="GO:0005886">
    <property type="term" value="C:plasma membrane"/>
    <property type="evidence" value="ECO:0007669"/>
    <property type="project" value="UniProtKB-SubCell"/>
</dbReference>
<dbReference type="InterPro" id="IPR026039">
    <property type="entry name" value="YfgM"/>
</dbReference>
<comment type="similarity">
    <text evidence="7">Belongs to the YfgM family.</text>
</comment>
<comment type="subcellular location">
    <subcellularLocation>
        <location evidence="1">Cell membrane</location>
        <topology evidence="1">Single-pass type II membrane protein</topology>
    </subcellularLocation>
</comment>
<evidence type="ECO:0000256" key="5">
    <source>
        <dbReference type="ARBA" id="ARBA00023136"/>
    </source>
</evidence>
<feature type="domain" description="Ancillary SecYEG translocon subunit/Cell division coordinator CpoB TPR" evidence="10">
    <location>
        <begin position="8"/>
        <end position="190"/>
    </location>
</feature>
<evidence type="ECO:0000256" key="8">
    <source>
        <dbReference type="ARBA" id="ARBA00024235"/>
    </source>
</evidence>
<evidence type="ECO:0000313" key="12">
    <source>
        <dbReference type="Proteomes" id="UP000503183"/>
    </source>
</evidence>
<keyword evidence="4 9" id="KW-1133">Transmembrane helix</keyword>
<evidence type="ECO:0000256" key="3">
    <source>
        <dbReference type="ARBA" id="ARBA00022692"/>
    </source>
</evidence>
<keyword evidence="5 9" id="KW-0472">Membrane</keyword>
<dbReference type="Proteomes" id="UP000503183">
    <property type="component" value="Chromosome"/>
</dbReference>
<sequence>MFNISKKKIIFFIVFSLVISLILFYWNYPSAIYKKNLESLKYEDMIKKINKKNFKNLDKAENFVVQNKNIYGTLTALYLAKKYVLSNNLDKAFIQLKNSLEYTKEENLKNILKVNMAKIQIQKNKNKEAIDILKTIQNHNWDNIIENMKGDIFINEKNLKKALKSWERSFLIEDSNASKEIINMKINELKK</sequence>
<keyword evidence="3 9" id="KW-0812">Transmembrane</keyword>
<dbReference type="PANTHER" id="PTHR38035:SF1">
    <property type="entry name" value="ANCILLARY SECYEG TRANSLOCON SUBUNIT"/>
    <property type="match status" value="1"/>
</dbReference>
<reference evidence="11 12" key="1">
    <citation type="submission" date="2020-04" db="EMBL/GenBank/DDBJ databases">
        <title>Parallel evolution in the integration of a co-obligate aphid symbiosis.</title>
        <authorList>
            <person name="Monnin D."/>
            <person name="Jackson R."/>
            <person name="Kiers E.T."/>
            <person name="Bunker M."/>
            <person name="Ellers J."/>
            <person name="Henry L.M."/>
        </authorList>
    </citation>
    <scope>NUCLEOTIDE SEQUENCE [LARGE SCALE GENOMIC DNA]</scope>
    <source>
        <strain evidence="11">MCAR-56B</strain>
    </source>
</reference>
<dbReference type="SUPFAM" id="SSF48452">
    <property type="entry name" value="TPR-like"/>
    <property type="match status" value="1"/>
</dbReference>
<dbReference type="PANTHER" id="PTHR38035">
    <property type="entry name" value="UPF0070 PROTEIN YFGM"/>
    <property type="match status" value="1"/>
</dbReference>
<dbReference type="InterPro" id="IPR011990">
    <property type="entry name" value="TPR-like_helical_dom_sf"/>
</dbReference>
<organism evidence="11 12">
    <name type="scientific">Buchnera aphidicola</name>
    <name type="common">Microlophium carnosum</name>
    <dbReference type="NCBI Taxonomy" id="2708354"/>
    <lineage>
        <taxon>Bacteria</taxon>
        <taxon>Pseudomonadati</taxon>
        <taxon>Pseudomonadota</taxon>
        <taxon>Gammaproteobacteria</taxon>
        <taxon>Enterobacterales</taxon>
        <taxon>Erwiniaceae</taxon>
        <taxon>Buchnera</taxon>
    </lineage>
</organism>
<evidence type="ECO:0000256" key="2">
    <source>
        <dbReference type="ARBA" id="ARBA00022475"/>
    </source>
</evidence>
<dbReference type="InterPro" id="IPR018704">
    <property type="entry name" value="SecYEG/CpoB_TPR"/>
</dbReference>